<protein>
    <recommendedName>
        <fullName evidence="3">ABM domain-containing protein</fullName>
    </recommendedName>
</protein>
<proteinExistence type="predicted"/>
<dbReference type="EMBL" id="LWBO01000009">
    <property type="protein sequence ID" value="OQP49889.1"/>
    <property type="molecule type" value="Genomic_DNA"/>
</dbReference>
<gene>
    <name evidence="1" type="ORF">A4D02_27830</name>
</gene>
<evidence type="ECO:0000313" key="2">
    <source>
        <dbReference type="Proteomes" id="UP000192277"/>
    </source>
</evidence>
<comment type="caution">
    <text evidence="1">The sequence shown here is derived from an EMBL/GenBank/DDBJ whole genome shotgun (WGS) entry which is preliminary data.</text>
</comment>
<evidence type="ECO:0008006" key="3">
    <source>
        <dbReference type="Google" id="ProtNLM"/>
    </source>
</evidence>
<evidence type="ECO:0000313" key="1">
    <source>
        <dbReference type="EMBL" id="OQP49889.1"/>
    </source>
</evidence>
<reference evidence="1 2" key="1">
    <citation type="submission" date="2016-04" db="EMBL/GenBank/DDBJ databases">
        <authorList>
            <person name="Chen L."/>
            <person name="Zhuang W."/>
            <person name="Wang G."/>
        </authorList>
    </citation>
    <scope>NUCLEOTIDE SEQUENCE [LARGE SCALE GENOMIC DNA]</scope>
    <source>
        <strain evidence="2">GR20</strain>
    </source>
</reference>
<dbReference type="Proteomes" id="UP000192277">
    <property type="component" value="Unassembled WGS sequence"/>
</dbReference>
<accession>A0ABX3NYG8</accession>
<keyword evidence="2" id="KW-1185">Reference proteome</keyword>
<name>A0ABX3NYG8_9BACT</name>
<dbReference type="RefSeq" id="WP_014219556.1">
    <property type="nucleotide sequence ID" value="NZ_LWBO01000009.1"/>
</dbReference>
<organism evidence="1 2">
    <name type="scientific">Niastella koreensis</name>
    <dbReference type="NCBI Taxonomy" id="354356"/>
    <lineage>
        <taxon>Bacteria</taxon>
        <taxon>Pseudomonadati</taxon>
        <taxon>Bacteroidota</taxon>
        <taxon>Chitinophagia</taxon>
        <taxon>Chitinophagales</taxon>
        <taxon>Chitinophagaceae</taxon>
        <taxon>Niastella</taxon>
    </lineage>
</organism>
<sequence>MEKVIVRYKLKPGKAAENEQLIKAVYQQLHREGMEGLSYATYKLDDGLTFMHIANYSGEGKAPLPDIEAFKAFQAGMQDRCDELPVVYHVTEIGSYNLRYDYSGSSVESDNN</sequence>